<feature type="region of interest" description="Disordered" evidence="1">
    <location>
        <begin position="288"/>
        <end position="344"/>
    </location>
</feature>
<keyword evidence="3" id="KW-1185">Reference proteome</keyword>
<feature type="region of interest" description="Disordered" evidence="1">
    <location>
        <begin position="139"/>
        <end position="185"/>
    </location>
</feature>
<feature type="compositionally biased region" description="Acidic residues" evidence="1">
    <location>
        <begin position="361"/>
        <end position="370"/>
    </location>
</feature>
<feature type="compositionally biased region" description="Acidic residues" evidence="1">
    <location>
        <begin position="379"/>
        <end position="397"/>
    </location>
</feature>
<dbReference type="STRING" id="441959.B8M7Q4"/>
<accession>B8M7Q4</accession>
<protein>
    <submittedName>
        <fullName evidence="2">Uncharacterized protein</fullName>
    </submittedName>
</protein>
<reference evidence="3" key="1">
    <citation type="journal article" date="2015" name="Genome Announc.">
        <title>Genome sequence of the AIDS-associated pathogen Penicillium marneffei (ATCC18224) and its near taxonomic relative Talaromyces stipitatus (ATCC10500).</title>
        <authorList>
            <person name="Nierman W.C."/>
            <person name="Fedorova-Abrams N.D."/>
            <person name="Andrianopoulos A."/>
        </authorList>
    </citation>
    <scope>NUCLEOTIDE SEQUENCE [LARGE SCALE GENOMIC DNA]</scope>
    <source>
        <strain evidence="3">ATCC 10500 / CBS 375.48 / QM 6759 / NRRL 1006</strain>
    </source>
</reference>
<feature type="compositionally biased region" description="Polar residues" evidence="1">
    <location>
        <begin position="321"/>
        <end position="340"/>
    </location>
</feature>
<sequence>MLSSNGTMGRIPCYLPDILGVQPNVNTKCVGFAVTKADHLCGQQASDLSGRAQASRLLNEGTHLLQAGEENIDDLLRKLAPLLLCNRHHQKDAPRLVGEWSVKVAQFNRRRFALLRPSPSPNETEDTQDYRDLRLVHTPNRASHSEEAPQTPVEETDDIEWSDRIRSTRGTSAPPRFAPPEQLSTSTDTIATTAPAMGQRGSHTPLVVSVSVGSPTSTGHAIENISALSSALTGSLDDNHYVRARVDIYPQIASEGRSRMRQSHYVTVGFPSQVQNTESTTLTYQSRTQSFSWEGTESQPLNNRASRNTTAESTHQHRSRGATSASTSQELARRPTSSRSEVTRKRVEGDCHICFLPLQDEGSDDEDEEAKLERQQSEKDDEYDSEHDGESSEEDEELAYYDEYVTKLHMFKCKK</sequence>
<evidence type="ECO:0000256" key="1">
    <source>
        <dbReference type="SAM" id="MobiDB-lite"/>
    </source>
</evidence>
<evidence type="ECO:0000313" key="3">
    <source>
        <dbReference type="Proteomes" id="UP000001745"/>
    </source>
</evidence>
<organism evidence="2 3">
    <name type="scientific">Talaromyces stipitatus (strain ATCC 10500 / CBS 375.48 / QM 6759 / NRRL 1006)</name>
    <name type="common">Penicillium stipitatum</name>
    <dbReference type="NCBI Taxonomy" id="441959"/>
    <lineage>
        <taxon>Eukaryota</taxon>
        <taxon>Fungi</taxon>
        <taxon>Dikarya</taxon>
        <taxon>Ascomycota</taxon>
        <taxon>Pezizomycotina</taxon>
        <taxon>Eurotiomycetes</taxon>
        <taxon>Eurotiomycetidae</taxon>
        <taxon>Eurotiales</taxon>
        <taxon>Trichocomaceae</taxon>
        <taxon>Talaromyces</taxon>
        <taxon>Talaromyces sect. Talaromyces</taxon>
    </lineage>
</organism>
<dbReference type="OrthoDB" id="8062037at2759"/>
<dbReference type="PhylomeDB" id="B8M7Q4"/>
<name>B8M7Q4_TALSN</name>
<evidence type="ECO:0000313" key="2">
    <source>
        <dbReference type="EMBL" id="EED19607.1"/>
    </source>
</evidence>
<dbReference type="VEuPathDB" id="FungiDB:TSTA_028890"/>
<dbReference type="EMBL" id="EQ962654">
    <property type="protein sequence ID" value="EED19607.1"/>
    <property type="molecule type" value="Genomic_DNA"/>
</dbReference>
<feature type="region of interest" description="Disordered" evidence="1">
    <location>
        <begin position="357"/>
        <end position="397"/>
    </location>
</feature>
<gene>
    <name evidence="2" type="ORF">TSTA_028890</name>
</gene>
<dbReference type="GeneID" id="8099008"/>
<dbReference type="Proteomes" id="UP000001745">
    <property type="component" value="Unassembled WGS sequence"/>
</dbReference>
<dbReference type="eggNOG" id="ENOG502QPW5">
    <property type="taxonomic scope" value="Eukaryota"/>
</dbReference>
<feature type="compositionally biased region" description="Polar residues" evidence="1">
    <location>
        <begin position="288"/>
        <end position="313"/>
    </location>
</feature>
<dbReference type="AlphaFoldDB" id="B8M7Q4"/>
<dbReference type="HOGENOM" id="CLU_049926_0_0_1"/>
<proteinExistence type="predicted"/>
<dbReference type="RefSeq" id="XP_002480041.1">
    <property type="nucleotide sequence ID" value="XM_002479996.1"/>
</dbReference>
<dbReference type="InParanoid" id="B8M7Q4"/>